<feature type="domain" description="Carboxymuconolactone decarboxylase-like" evidence="1">
    <location>
        <begin position="30"/>
        <end position="93"/>
    </location>
</feature>
<evidence type="ECO:0000313" key="2">
    <source>
        <dbReference type="EMBL" id="AMB84711.1"/>
    </source>
</evidence>
<dbReference type="SUPFAM" id="SSF69118">
    <property type="entry name" value="AhpD-like"/>
    <property type="match status" value="1"/>
</dbReference>
<dbReference type="GO" id="GO:0051920">
    <property type="term" value="F:peroxiredoxin activity"/>
    <property type="evidence" value="ECO:0007669"/>
    <property type="project" value="InterPro"/>
</dbReference>
<dbReference type="RefSeq" id="WP_060782301.1">
    <property type="nucleotide sequence ID" value="NZ_CP014135.1"/>
</dbReference>
<gene>
    <name evidence="2" type="ORF">AWM79_05070</name>
</gene>
<name>A0A0X1SXY4_PSEAA</name>
<accession>A0A0X1SXY4</accession>
<dbReference type="NCBIfam" id="TIGR00778">
    <property type="entry name" value="ahpD_dom"/>
    <property type="match status" value="1"/>
</dbReference>
<reference evidence="2 3" key="1">
    <citation type="submission" date="2016-01" db="EMBL/GenBank/DDBJ databases">
        <authorList>
            <person name="McClelland M."/>
            <person name="Jain A."/>
            <person name="Saraogi P."/>
            <person name="Mendelson R."/>
            <person name="Westerman R."/>
            <person name="SanMiguel P."/>
            <person name="Csonka L."/>
        </authorList>
    </citation>
    <scope>NUCLEOTIDE SEQUENCE [LARGE SCALE GENOMIC DNA]</scope>
    <source>
        <strain evidence="2 3">NCPPB 2472</strain>
    </source>
</reference>
<dbReference type="InterPro" id="IPR029032">
    <property type="entry name" value="AhpD-like"/>
</dbReference>
<dbReference type="EMBL" id="CP014135">
    <property type="protein sequence ID" value="AMB84711.1"/>
    <property type="molecule type" value="Genomic_DNA"/>
</dbReference>
<keyword evidence="2" id="KW-0575">Peroxidase</keyword>
<evidence type="ECO:0000313" key="3">
    <source>
        <dbReference type="Proteomes" id="UP000063229"/>
    </source>
</evidence>
<dbReference type="PANTHER" id="PTHR34846:SF10">
    <property type="entry name" value="CYTOPLASMIC PROTEIN"/>
    <property type="match status" value="1"/>
</dbReference>
<evidence type="ECO:0000259" key="1">
    <source>
        <dbReference type="Pfam" id="PF02627"/>
    </source>
</evidence>
<keyword evidence="2" id="KW-0560">Oxidoreductase</keyword>
<dbReference type="AlphaFoldDB" id="A0A0X1SXY4"/>
<dbReference type="Gene3D" id="1.20.1290.10">
    <property type="entry name" value="AhpD-like"/>
    <property type="match status" value="1"/>
</dbReference>
<dbReference type="Proteomes" id="UP000063229">
    <property type="component" value="Chromosome"/>
</dbReference>
<dbReference type="InterPro" id="IPR004675">
    <property type="entry name" value="AhpD_core"/>
</dbReference>
<dbReference type="PANTHER" id="PTHR34846">
    <property type="entry name" value="4-CARBOXYMUCONOLACTONE DECARBOXYLASE FAMILY PROTEIN (AFU_ORTHOLOGUE AFUA_6G11590)"/>
    <property type="match status" value="1"/>
</dbReference>
<protein>
    <submittedName>
        <fullName evidence="2">Alkylhydroperoxidase</fullName>
    </submittedName>
</protein>
<keyword evidence="3" id="KW-1185">Reference proteome</keyword>
<dbReference type="InterPro" id="IPR003779">
    <property type="entry name" value="CMD-like"/>
</dbReference>
<organism evidence="2 3">
    <name type="scientific">Pseudomonas agarici</name>
    <dbReference type="NCBI Taxonomy" id="46677"/>
    <lineage>
        <taxon>Bacteria</taxon>
        <taxon>Pseudomonadati</taxon>
        <taxon>Pseudomonadota</taxon>
        <taxon>Gammaproteobacteria</taxon>
        <taxon>Pseudomonadales</taxon>
        <taxon>Pseudomonadaceae</taxon>
        <taxon>Pseudomonas</taxon>
    </lineage>
</organism>
<dbReference type="KEGG" id="pagb:AWM79_05070"/>
<dbReference type="Pfam" id="PF02627">
    <property type="entry name" value="CMD"/>
    <property type="match status" value="1"/>
</dbReference>
<dbReference type="STRING" id="46677.AWM79_05070"/>
<sequence>MEPRLDFYAASPQALKGLLLLEEVSFGLSIEKPLLELVRLRVSQLNHCSFYADLHSQEARSQGETERRLYGILAWRDSPLFSPRERAALAWSEALTLLANNPISDELYAHVRLQFSECELVDLSVAIASINCWNRLAVAFRQQLSV</sequence>
<proteinExistence type="predicted"/>